<accession>A0A158Q7A0</accession>
<feature type="region of interest" description="Disordered" evidence="1">
    <location>
        <begin position="228"/>
        <end position="334"/>
    </location>
</feature>
<feature type="compositionally biased region" description="Low complexity" evidence="1">
    <location>
        <begin position="246"/>
        <end position="262"/>
    </location>
</feature>
<feature type="compositionally biased region" description="Basic and acidic residues" evidence="1">
    <location>
        <begin position="136"/>
        <end position="150"/>
    </location>
</feature>
<reference evidence="3" key="1">
    <citation type="submission" date="2016-04" db="UniProtKB">
        <authorList>
            <consortium name="WormBaseParasite"/>
        </authorList>
    </citation>
    <scope>IDENTIFICATION</scope>
</reference>
<sequence>MERESQRRRDENNQLKLDTFRKKQLDLQMLVAMRNSRINIKDPIHPQELTANSSSENSRATVLVNAQISSMPYVESSKPGQYPGSLSSRPYGKMISSTQSLLSPVASTAENKIAKEIENLQFLPTSTARTPSQKRKKDEKASTEKHSQKINEVKVQQHEPDISVLSNNRLDKRKRKKSTKKRKSRRKPEARYQHQVQSDNVHEWISRIACAASPLPYFSPNKRILLVPEPSTENMDDKNDEENKNSDSWNTTGTNTTEKSTSPPSYSKAGEQETDVEISTEMKERSTPMTSSFSSPISSSINALPTEKPKEKVLWNPPDRRAEARLNRTLENSW</sequence>
<feature type="region of interest" description="Disordered" evidence="1">
    <location>
        <begin position="122"/>
        <end position="150"/>
    </location>
</feature>
<feature type="compositionally biased region" description="Basic and acidic residues" evidence="1">
    <location>
        <begin position="235"/>
        <end position="245"/>
    </location>
</feature>
<dbReference type="AlphaFoldDB" id="A0A158Q7A0"/>
<evidence type="ECO:0000256" key="1">
    <source>
        <dbReference type="SAM" id="MobiDB-lite"/>
    </source>
</evidence>
<proteinExistence type="predicted"/>
<evidence type="ECO:0000313" key="3">
    <source>
        <dbReference type="WBParaSite" id="EEL_0000395401-mRNA-1"/>
    </source>
</evidence>
<feature type="compositionally biased region" description="Polar residues" evidence="1">
    <location>
        <begin position="122"/>
        <end position="131"/>
    </location>
</feature>
<evidence type="ECO:0000313" key="2">
    <source>
        <dbReference type="Proteomes" id="UP000050640"/>
    </source>
</evidence>
<feature type="region of interest" description="Disordered" evidence="1">
    <location>
        <begin position="166"/>
        <end position="198"/>
    </location>
</feature>
<feature type="compositionally biased region" description="Low complexity" evidence="1">
    <location>
        <begin position="287"/>
        <end position="301"/>
    </location>
</feature>
<dbReference type="WBParaSite" id="EEL_0000395401-mRNA-1">
    <property type="protein sequence ID" value="EEL_0000395401-mRNA-1"/>
    <property type="gene ID" value="EEL_0000395401"/>
</dbReference>
<feature type="compositionally biased region" description="Basic and acidic residues" evidence="1">
    <location>
        <begin position="307"/>
        <end position="328"/>
    </location>
</feature>
<organism evidence="2 3">
    <name type="scientific">Elaeophora elaphi</name>
    <dbReference type="NCBI Taxonomy" id="1147741"/>
    <lineage>
        <taxon>Eukaryota</taxon>
        <taxon>Metazoa</taxon>
        <taxon>Ecdysozoa</taxon>
        <taxon>Nematoda</taxon>
        <taxon>Chromadorea</taxon>
        <taxon>Rhabditida</taxon>
        <taxon>Spirurina</taxon>
        <taxon>Spiruromorpha</taxon>
        <taxon>Filarioidea</taxon>
        <taxon>Onchocercidae</taxon>
        <taxon>Elaeophora</taxon>
    </lineage>
</organism>
<feature type="compositionally biased region" description="Basic residues" evidence="1">
    <location>
        <begin position="171"/>
        <end position="186"/>
    </location>
</feature>
<dbReference type="Proteomes" id="UP000050640">
    <property type="component" value="Unplaced"/>
</dbReference>
<protein>
    <submittedName>
        <fullName evidence="3">Uncharacterized protein</fullName>
    </submittedName>
</protein>
<name>A0A158Q7A0_9BILA</name>
<keyword evidence="2" id="KW-1185">Reference proteome</keyword>